<dbReference type="Gene3D" id="3.40.50.720">
    <property type="entry name" value="NAD(P)-binding Rossmann-like Domain"/>
    <property type="match status" value="1"/>
</dbReference>
<gene>
    <name evidence="4" type="ORF">F5X68DRAFT_172711</name>
</gene>
<protein>
    <submittedName>
        <fullName evidence="4">Short-chain dehydrogenase</fullName>
    </submittedName>
</protein>
<dbReference type="InterPro" id="IPR002347">
    <property type="entry name" value="SDR_fam"/>
</dbReference>
<dbReference type="AlphaFoldDB" id="A0A9P8V7G7"/>
<dbReference type="PRINTS" id="PR00081">
    <property type="entry name" value="GDHRDH"/>
</dbReference>
<dbReference type="EMBL" id="JAGSXJ010000019">
    <property type="protein sequence ID" value="KAH6681187.1"/>
    <property type="molecule type" value="Genomic_DNA"/>
</dbReference>
<evidence type="ECO:0000313" key="4">
    <source>
        <dbReference type="EMBL" id="KAH6681187.1"/>
    </source>
</evidence>
<proteinExistence type="inferred from homology"/>
<dbReference type="InterPro" id="IPR036291">
    <property type="entry name" value="NAD(P)-bd_dom_sf"/>
</dbReference>
<keyword evidence="3" id="KW-0560">Oxidoreductase</keyword>
<comment type="caution">
    <text evidence="4">The sequence shown here is derived from an EMBL/GenBank/DDBJ whole genome shotgun (WGS) entry which is preliminary data.</text>
</comment>
<dbReference type="OrthoDB" id="47007at2759"/>
<keyword evidence="5" id="KW-1185">Reference proteome</keyword>
<dbReference type="CDD" id="cd05233">
    <property type="entry name" value="SDR_c"/>
    <property type="match status" value="1"/>
</dbReference>
<dbReference type="Pfam" id="PF13561">
    <property type="entry name" value="adh_short_C2"/>
    <property type="match status" value="1"/>
</dbReference>
<dbReference type="PRINTS" id="PR00080">
    <property type="entry name" value="SDRFAMILY"/>
</dbReference>
<comment type="similarity">
    <text evidence="1">Belongs to the short-chain dehydrogenases/reductases (SDR) family.</text>
</comment>
<dbReference type="Proteomes" id="UP000770015">
    <property type="component" value="Unassembled WGS sequence"/>
</dbReference>
<dbReference type="GO" id="GO:0016491">
    <property type="term" value="F:oxidoreductase activity"/>
    <property type="evidence" value="ECO:0007669"/>
    <property type="project" value="UniProtKB-KW"/>
</dbReference>
<organism evidence="4 5">
    <name type="scientific">Plectosphaerella plurivora</name>
    <dbReference type="NCBI Taxonomy" id="936078"/>
    <lineage>
        <taxon>Eukaryota</taxon>
        <taxon>Fungi</taxon>
        <taxon>Dikarya</taxon>
        <taxon>Ascomycota</taxon>
        <taxon>Pezizomycotina</taxon>
        <taxon>Sordariomycetes</taxon>
        <taxon>Hypocreomycetidae</taxon>
        <taxon>Glomerellales</taxon>
        <taxon>Plectosphaerellaceae</taxon>
        <taxon>Plectosphaerella</taxon>
    </lineage>
</organism>
<accession>A0A9P8V7G7</accession>
<dbReference type="FunFam" id="3.40.50.720:FF:000084">
    <property type="entry name" value="Short-chain dehydrogenase reductase"/>
    <property type="match status" value="1"/>
</dbReference>
<name>A0A9P8V7G7_9PEZI</name>
<sequence>MFAFPGVALITGAGGTGIGAAVAKAFGRAGCTRFAITDINASSLNKTREAILGINPKAEVFSREGDISDTTFVDSFTENAKRSLGRIDYGVNCAGVLGDSLRSHETPTTAFDRITNINYKGTWLSSRAQLTQMLSQEPLPEHPKQRGAIVNIASQLGIVARPTAAPYCASKAAIINMTRSDAIDYSRDNIRVNCVCPGVIETPMTTGSAEVTERLKPAIMIAPMGRMGTPEEVADAVLFLCSPHASFIQGHALVVDGGYTIN</sequence>
<dbReference type="PANTHER" id="PTHR24321">
    <property type="entry name" value="DEHYDROGENASES, SHORT CHAIN"/>
    <property type="match status" value="1"/>
</dbReference>
<dbReference type="PANTHER" id="PTHR24321:SF12">
    <property type="entry name" value="SHORT-CHAIN DEHYDROGENASE_REDUCTASE FAMILY, PUTATIVE (AFU_ORTHOLOGUE AFUA_5G14340)-RELATED"/>
    <property type="match status" value="1"/>
</dbReference>
<evidence type="ECO:0000256" key="2">
    <source>
        <dbReference type="ARBA" id="ARBA00022857"/>
    </source>
</evidence>
<keyword evidence="2" id="KW-0521">NADP</keyword>
<evidence type="ECO:0000256" key="1">
    <source>
        <dbReference type="ARBA" id="ARBA00006484"/>
    </source>
</evidence>
<reference evidence="4" key="1">
    <citation type="journal article" date="2021" name="Nat. Commun.">
        <title>Genetic determinants of endophytism in the Arabidopsis root mycobiome.</title>
        <authorList>
            <person name="Mesny F."/>
            <person name="Miyauchi S."/>
            <person name="Thiergart T."/>
            <person name="Pickel B."/>
            <person name="Atanasova L."/>
            <person name="Karlsson M."/>
            <person name="Huettel B."/>
            <person name="Barry K.W."/>
            <person name="Haridas S."/>
            <person name="Chen C."/>
            <person name="Bauer D."/>
            <person name="Andreopoulos W."/>
            <person name="Pangilinan J."/>
            <person name="LaButti K."/>
            <person name="Riley R."/>
            <person name="Lipzen A."/>
            <person name="Clum A."/>
            <person name="Drula E."/>
            <person name="Henrissat B."/>
            <person name="Kohler A."/>
            <person name="Grigoriev I.V."/>
            <person name="Martin F.M."/>
            <person name="Hacquard S."/>
        </authorList>
    </citation>
    <scope>NUCLEOTIDE SEQUENCE</scope>
    <source>
        <strain evidence="4">MPI-SDFR-AT-0117</strain>
    </source>
</reference>
<dbReference type="SUPFAM" id="SSF51735">
    <property type="entry name" value="NAD(P)-binding Rossmann-fold domains"/>
    <property type="match status" value="1"/>
</dbReference>
<evidence type="ECO:0000256" key="3">
    <source>
        <dbReference type="ARBA" id="ARBA00023002"/>
    </source>
</evidence>
<evidence type="ECO:0000313" key="5">
    <source>
        <dbReference type="Proteomes" id="UP000770015"/>
    </source>
</evidence>